<dbReference type="InterPro" id="IPR027417">
    <property type="entry name" value="P-loop_NTPase"/>
</dbReference>
<dbReference type="Pfam" id="PF05970">
    <property type="entry name" value="PIF1"/>
    <property type="match status" value="1"/>
</dbReference>
<dbReference type="InterPro" id="IPR038765">
    <property type="entry name" value="Papain-like_cys_pep_sf"/>
</dbReference>
<reference evidence="6" key="1">
    <citation type="submission" date="2022-03" db="EMBL/GenBank/DDBJ databases">
        <authorList>
            <person name="Tunstrom K."/>
        </authorList>
    </citation>
    <scope>NUCLEOTIDE SEQUENCE</scope>
</reference>
<dbReference type="GO" id="GO:0043139">
    <property type="term" value="F:5'-3' DNA helicase activity"/>
    <property type="evidence" value="ECO:0007669"/>
    <property type="project" value="UniProtKB-EC"/>
</dbReference>
<dbReference type="GO" id="GO:0006310">
    <property type="term" value="P:DNA recombination"/>
    <property type="evidence" value="ECO:0007669"/>
    <property type="project" value="UniProtKB-KW"/>
</dbReference>
<feature type="compositionally biased region" description="Basic residues" evidence="2">
    <location>
        <begin position="1"/>
        <end position="16"/>
    </location>
</feature>
<protein>
    <recommendedName>
        <fullName evidence="1">ATP-dependent DNA helicase</fullName>
        <ecNumber evidence="1">5.6.2.3</ecNumber>
    </recommendedName>
</protein>
<dbReference type="Gene3D" id="3.40.50.300">
    <property type="entry name" value="P-loop containing nucleotide triphosphate hydrolases"/>
    <property type="match status" value="1"/>
</dbReference>
<feature type="domain" description="DNA helicase Pif1-like DEAD-box helicase" evidence="3">
    <location>
        <begin position="1284"/>
        <end position="1502"/>
    </location>
</feature>
<dbReference type="PANTHER" id="PTHR47642">
    <property type="entry name" value="ATP-DEPENDENT DNA HELICASE"/>
    <property type="match status" value="1"/>
</dbReference>
<keyword evidence="1" id="KW-0234">DNA repair</keyword>
<dbReference type="SUPFAM" id="SSF52540">
    <property type="entry name" value="P-loop containing nucleoside triphosphate hydrolases"/>
    <property type="match status" value="2"/>
</dbReference>
<keyword evidence="1" id="KW-0547">Nucleotide-binding</keyword>
<sequence>MALSRKTKNSRKKAFKLKTESPSKREQRLKNQRKRSSQYYSQLSDESRKDLITSICNLASRKPKISVDSEENRKKRNIAKSQARAKETFSSRSQRLAQTRNHNSKHVREIESPNSRSRRLDELRSQSRVRRQLFASDYTTFNNMIFQVADIECYVCRKLLYKKQSRGVLTATITVAPSNVPAHINCCNRCASKLLKNQCPSNAFWNNMSVISIPPELDCLSEMELRLISRIRPFVKVVRLNGRYGQQGFKGQAILFAQEVEEVIEQLPLNVANAGISIVTEKLENVTSDRRFSVDIDKIKRALDWLMNNSHLYSNVKINTNITNEELRSSIMETVVTLNNEDPIRDEPKNHYKCLGNDRHILRGSFHQGSEQFEEASRGRQCTANAATAIAYSYSKQLNEWASSDLDRVLLAGNKYFNECMSRLVVRPSFLNTEELLPSVSVATTVFNLNIQPDVVVGVVNSSAPSEVLEGYFSNLSSGVDSFFATHDKGIVTCQTNIAVAVMKLNDTYYLFDSHSRGPKGFIAPVKGTSILMKFPDLSALCEHLEVALQVRRCKDMQYSITALSASTNIISPLVTNEQGETQNRSSGNEDINNVFDNGCTFVTTALIPIDTNVPNLTEIVTNVDIGERPIPIYELKRKTVPPISLLKEQRAEELAWTKLFPDGRNGLREQRSVPITPLDYYQTRVMGSDKRFQLNEYLFYALSVVELCKAQQNVSVCARLRQDRVEPTDVIQNVHLVMRNIRGTSAYWHKAYTDLLAMVKNLGPPHWYLTLSCTDLNWPDMLNALLVADGRPDFPVENLTFQEKQRLVENYPVTISRHFMLRLNALLNKLRGENDPILGKKVIDFWWRVEFQLRGSPHVHMVIWCADMPAFDSPEGIDLLDQIVTCKISNAEKDPEMYDLVVQLQTHRHTQTCYKNYRNTCRFGFPRPVSERTKILDDNQAIRNGGRFYVLKRAESETMNIDLQPCGSALGVAYYISKYISKAEPVEVSRSIRQAIQNVRDRGESNSARLVFAIQNAILSHREISANECAFRLCHLKLRDSSRKCVFVNTCIPALRYRMLRFDTDSSEPFKNIFDRYVHRPHSLEHLSLGEFAVWYDVVSTRAIDFDEDQQDADAYDTHNDELANVQYITLLDNVGRMKKRSRPAILRTRYFTLASDPEAYYYSLILTHVPFRTEEELLEGFDSAKEAFWAKKNLLRPLHEGFDAESMARVEVEIQQAISRIVAENLAAGGEGQQNIDSNFDNDHQPIDCLPDDVEHIIIDEFQEPNDVSMSDIQFKTAVASLNFSQRHLFQSISQKLLDPTNQGQLLIFVTGGAGTGKTFTLKVMTEQIRRLSCVGTGKRVAVTAPTGVAARLIGGSTLHSTFALPIEKGRVEALRPITGERLQRERQKWRSIDWLIIDEISMVPYLTLRNINIRLQQLKQDQGLFGGINIILFGDLMQLPPVTKTKGGAYCFQQPPSLTGEIDLWRSFSFCELPQNMRQAGDNTFVDILNNIRVGELTMDQLEVLDSRRIPLVGPFADGEAVRIFPTTKLVDAYNSTMTTKLGKSLKLYHVNAVDISLEMKTYGQCPRKEFIPDDPNKTGGILNTLCIGVGSRVMLRRNINVNHGLVNGAMGVIRKIEWPALRREQLETGELPQAVFVEFDDSTINGNQPGVGVRIEPCTIDFDALRGQGKIERRMLPIILCWAVTVHKLQGTTLDRAVVDLSSHIFAKGQAYVALSRVRTLAGLAISALEPKKLLVHPHDENSLNELQRLRGLSSTN</sequence>
<dbReference type="InterPro" id="IPR051055">
    <property type="entry name" value="PIF1_helicase"/>
</dbReference>
<dbReference type="InterPro" id="IPR010285">
    <property type="entry name" value="DNA_helicase_pif1-like_DEAD"/>
</dbReference>
<name>A0AAU9TMU8_EUPED</name>
<evidence type="ECO:0000313" key="7">
    <source>
        <dbReference type="Proteomes" id="UP001153954"/>
    </source>
</evidence>
<dbReference type="Gene3D" id="3.90.70.120">
    <property type="match status" value="1"/>
</dbReference>
<feature type="region of interest" description="Disordered" evidence="2">
    <location>
        <begin position="65"/>
        <end position="123"/>
    </location>
</feature>
<dbReference type="GO" id="GO:0016787">
    <property type="term" value="F:hydrolase activity"/>
    <property type="evidence" value="ECO:0007669"/>
    <property type="project" value="UniProtKB-KW"/>
</dbReference>
<keyword evidence="7" id="KW-1185">Reference proteome</keyword>
<dbReference type="Proteomes" id="UP001153954">
    <property type="component" value="Unassembled WGS sequence"/>
</dbReference>
<comment type="catalytic activity">
    <reaction evidence="1">
        <text>ATP + H2O = ADP + phosphate + H(+)</text>
        <dbReference type="Rhea" id="RHEA:13065"/>
        <dbReference type="ChEBI" id="CHEBI:15377"/>
        <dbReference type="ChEBI" id="CHEBI:15378"/>
        <dbReference type="ChEBI" id="CHEBI:30616"/>
        <dbReference type="ChEBI" id="CHEBI:43474"/>
        <dbReference type="ChEBI" id="CHEBI:456216"/>
        <dbReference type="EC" id="5.6.2.3"/>
    </reaction>
</comment>
<keyword evidence="1" id="KW-0227">DNA damage</keyword>
<dbReference type="PANTHER" id="PTHR47642:SF5">
    <property type="entry name" value="ATP-DEPENDENT DNA HELICASE"/>
    <property type="match status" value="1"/>
</dbReference>
<dbReference type="InterPro" id="IPR025476">
    <property type="entry name" value="Helitron_helicase-like"/>
</dbReference>
<accession>A0AAU9TMU8</accession>
<gene>
    <name evidence="6" type="ORF">EEDITHA_LOCUS4369</name>
</gene>
<feature type="domain" description="DUF6570" evidence="5">
    <location>
        <begin position="196"/>
        <end position="320"/>
    </location>
</feature>
<comment type="similarity">
    <text evidence="1">Belongs to the helicase family.</text>
</comment>
<keyword evidence="1" id="KW-0347">Helicase</keyword>
<feature type="compositionally biased region" description="Basic and acidic residues" evidence="2">
    <location>
        <begin position="17"/>
        <end position="29"/>
    </location>
</feature>
<dbReference type="SUPFAM" id="SSF54001">
    <property type="entry name" value="Cysteine proteinases"/>
    <property type="match status" value="1"/>
</dbReference>
<evidence type="ECO:0000259" key="4">
    <source>
        <dbReference type="Pfam" id="PF14214"/>
    </source>
</evidence>
<keyword evidence="1" id="KW-0067">ATP-binding</keyword>
<feature type="domain" description="Helitron helicase-like" evidence="4">
    <location>
        <begin position="724"/>
        <end position="864"/>
    </location>
</feature>
<evidence type="ECO:0000313" key="6">
    <source>
        <dbReference type="EMBL" id="CAH2088181.1"/>
    </source>
</evidence>
<dbReference type="GO" id="GO:0005524">
    <property type="term" value="F:ATP binding"/>
    <property type="evidence" value="ECO:0007669"/>
    <property type="project" value="UniProtKB-KW"/>
</dbReference>
<dbReference type="EMBL" id="CAKOGL010000007">
    <property type="protein sequence ID" value="CAH2088181.1"/>
    <property type="molecule type" value="Genomic_DNA"/>
</dbReference>
<evidence type="ECO:0000259" key="3">
    <source>
        <dbReference type="Pfam" id="PF05970"/>
    </source>
</evidence>
<evidence type="ECO:0000256" key="2">
    <source>
        <dbReference type="SAM" id="MobiDB-lite"/>
    </source>
</evidence>
<evidence type="ECO:0000259" key="5">
    <source>
        <dbReference type="Pfam" id="PF20209"/>
    </source>
</evidence>
<keyword evidence="1" id="KW-0233">DNA recombination</keyword>
<dbReference type="InterPro" id="IPR046700">
    <property type="entry name" value="DUF6570"/>
</dbReference>
<dbReference type="CDD" id="cd18809">
    <property type="entry name" value="SF1_C_RecD"/>
    <property type="match status" value="1"/>
</dbReference>
<evidence type="ECO:0000256" key="1">
    <source>
        <dbReference type="RuleBase" id="RU363044"/>
    </source>
</evidence>
<keyword evidence="1" id="KW-0378">Hydrolase</keyword>
<dbReference type="Pfam" id="PF14214">
    <property type="entry name" value="Helitron_like_N"/>
    <property type="match status" value="1"/>
</dbReference>
<dbReference type="GO" id="GO:0000723">
    <property type="term" value="P:telomere maintenance"/>
    <property type="evidence" value="ECO:0007669"/>
    <property type="project" value="InterPro"/>
</dbReference>
<feature type="region of interest" description="Disordered" evidence="2">
    <location>
        <begin position="1"/>
        <end position="44"/>
    </location>
</feature>
<comment type="caution">
    <text evidence="6">The sequence shown here is derived from an EMBL/GenBank/DDBJ whole genome shotgun (WGS) entry which is preliminary data.</text>
</comment>
<dbReference type="EC" id="5.6.2.3" evidence="1"/>
<comment type="cofactor">
    <cofactor evidence="1">
        <name>Mg(2+)</name>
        <dbReference type="ChEBI" id="CHEBI:18420"/>
    </cofactor>
</comment>
<organism evidence="6 7">
    <name type="scientific">Euphydryas editha</name>
    <name type="common">Edith's checkerspot</name>
    <dbReference type="NCBI Taxonomy" id="104508"/>
    <lineage>
        <taxon>Eukaryota</taxon>
        <taxon>Metazoa</taxon>
        <taxon>Ecdysozoa</taxon>
        <taxon>Arthropoda</taxon>
        <taxon>Hexapoda</taxon>
        <taxon>Insecta</taxon>
        <taxon>Pterygota</taxon>
        <taxon>Neoptera</taxon>
        <taxon>Endopterygota</taxon>
        <taxon>Lepidoptera</taxon>
        <taxon>Glossata</taxon>
        <taxon>Ditrysia</taxon>
        <taxon>Papilionoidea</taxon>
        <taxon>Nymphalidae</taxon>
        <taxon>Nymphalinae</taxon>
        <taxon>Euphydryas</taxon>
    </lineage>
</organism>
<feature type="compositionally biased region" description="Polar residues" evidence="2">
    <location>
        <begin position="90"/>
        <end position="101"/>
    </location>
</feature>
<proteinExistence type="inferred from homology"/>
<dbReference type="Pfam" id="PF20209">
    <property type="entry name" value="DUF6570"/>
    <property type="match status" value="1"/>
</dbReference>
<dbReference type="GO" id="GO:0006281">
    <property type="term" value="P:DNA repair"/>
    <property type="evidence" value="ECO:0007669"/>
    <property type="project" value="UniProtKB-KW"/>
</dbReference>